<name>A0A2P6MCX7_9GAMM</name>
<dbReference type="InterPro" id="IPR013786">
    <property type="entry name" value="AcylCoA_DH/ox_N"/>
</dbReference>
<dbReference type="OrthoDB" id="9769473at2"/>
<organism evidence="11 12">
    <name type="scientific">Arenimonas caeni</name>
    <dbReference type="NCBI Taxonomy" id="2058085"/>
    <lineage>
        <taxon>Bacteria</taxon>
        <taxon>Pseudomonadati</taxon>
        <taxon>Pseudomonadota</taxon>
        <taxon>Gammaproteobacteria</taxon>
        <taxon>Lysobacterales</taxon>
        <taxon>Lysobacteraceae</taxon>
        <taxon>Arenimonas</taxon>
    </lineage>
</organism>
<dbReference type="FunFam" id="2.40.110.10:FF:000002">
    <property type="entry name" value="Acyl-CoA dehydrogenase fadE12"/>
    <property type="match status" value="1"/>
</dbReference>
<dbReference type="InterPro" id="IPR006091">
    <property type="entry name" value="Acyl-CoA_Oxase/DH_mid-dom"/>
</dbReference>
<comment type="cofactor">
    <cofactor evidence="1 7">
        <name>FAD</name>
        <dbReference type="ChEBI" id="CHEBI:57692"/>
    </cofactor>
</comment>
<protein>
    <submittedName>
        <fullName evidence="11">Acyl-CoA dehydrogenase</fullName>
    </submittedName>
</protein>
<dbReference type="Proteomes" id="UP000241736">
    <property type="component" value="Unassembled WGS sequence"/>
</dbReference>
<accession>A0A2P6MCX7</accession>
<dbReference type="GO" id="GO:0005737">
    <property type="term" value="C:cytoplasm"/>
    <property type="evidence" value="ECO:0007669"/>
    <property type="project" value="TreeGrafter"/>
</dbReference>
<evidence type="ECO:0000259" key="8">
    <source>
        <dbReference type="Pfam" id="PF00441"/>
    </source>
</evidence>
<evidence type="ECO:0000256" key="3">
    <source>
        <dbReference type="ARBA" id="ARBA00011738"/>
    </source>
</evidence>
<dbReference type="AlphaFoldDB" id="A0A2P6MCX7"/>
<keyword evidence="5 7" id="KW-0274">FAD</keyword>
<dbReference type="Gene3D" id="1.10.540.10">
    <property type="entry name" value="Acyl-CoA dehydrogenase/oxidase, N-terminal domain"/>
    <property type="match status" value="1"/>
</dbReference>
<dbReference type="PANTHER" id="PTHR48083">
    <property type="entry name" value="MEDIUM-CHAIN SPECIFIC ACYL-COA DEHYDROGENASE, MITOCHONDRIAL-RELATED"/>
    <property type="match status" value="1"/>
</dbReference>
<evidence type="ECO:0000256" key="6">
    <source>
        <dbReference type="ARBA" id="ARBA00023002"/>
    </source>
</evidence>
<feature type="domain" description="Acyl-CoA dehydrogenase/oxidase C-terminal" evidence="8">
    <location>
        <begin position="249"/>
        <end position="400"/>
    </location>
</feature>
<evidence type="ECO:0000256" key="5">
    <source>
        <dbReference type="ARBA" id="ARBA00022827"/>
    </source>
</evidence>
<dbReference type="Gene3D" id="1.20.140.10">
    <property type="entry name" value="Butyryl-CoA Dehydrogenase, subunit A, domain 3"/>
    <property type="match status" value="1"/>
</dbReference>
<dbReference type="Pfam" id="PF02770">
    <property type="entry name" value="Acyl-CoA_dh_M"/>
    <property type="match status" value="1"/>
</dbReference>
<evidence type="ECO:0000313" key="11">
    <source>
        <dbReference type="EMBL" id="PRH83847.1"/>
    </source>
</evidence>
<evidence type="ECO:0000256" key="7">
    <source>
        <dbReference type="RuleBase" id="RU362125"/>
    </source>
</evidence>
<proteinExistence type="inferred from homology"/>
<dbReference type="RefSeq" id="WP_106989234.1">
    <property type="nucleotide sequence ID" value="NZ_KZ679084.1"/>
</dbReference>
<dbReference type="SUPFAM" id="SSF47203">
    <property type="entry name" value="Acyl-CoA dehydrogenase C-terminal domain-like"/>
    <property type="match status" value="1"/>
</dbReference>
<dbReference type="Pfam" id="PF00441">
    <property type="entry name" value="Acyl-CoA_dh_1"/>
    <property type="match status" value="1"/>
</dbReference>
<feature type="domain" description="Acyl-CoA dehydrogenase/oxidase N-terminal" evidence="10">
    <location>
        <begin position="13"/>
        <end position="132"/>
    </location>
</feature>
<evidence type="ECO:0000256" key="1">
    <source>
        <dbReference type="ARBA" id="ARBA00001974"/>
    </source>
</evidence>
<sequence>MSHDGSLFPFSPRSRELQARVAAFVRERIVPAEPGFAAHAADPATRWSIPPVLEALKAEAKAQGLWNLFLPESAGGLSNLDYAPVAEAMGRSLVAPEVFNCNAPDTGNMEVLMHFATPHQQAPWLPRLLAGEIRSGFAMTEPDVASSDATNIAMPIVREGDEYVINGRKWWTTGAADPRCAILIVMGVTEPDAPAHQRQSMVLVPMDTPGVRIARPLTVFGYDDAPSGHVELAFENVRVPVSNRLGEPGSGFAIAQARLGPGRIHHCMRLIGLAQRALEAMVERARTRVAFGRPLGGHGMAQEAIARSRCEIEQARLLTLQAAAALDARGNKGAKDLIGMIKIVAPSMACRVIDRAIQLHGGGGLSQDHFLAQAYAGARSLRLADGPDEVHLAALARSMLKA</sequence>
<dbReference type="InterPro" id="IPR046373">
    <property type="entry name" value="Acyl-CoA_Oxase/DH_mid-dom_sf"/>
</dbReference>
<keyword evidence="12" id="KW-1185">Reference proteome</keyword>
<dbReference type="InterPro" id="IPR036250">
    <property type="entry name" value="AcylCo_DH-like_C"/>
</dbReference>
<dbReference type="InterPro" id="IPR009075">
    <property type="entry name" value="AcylCo_DH/oxidase_C"/>
</dbReference>
<evidence type="ECO:0000259" key="10">
    <source>
        <dbReference type="Pfam" id="PF02771"/>
    </source>
</evidence>
<dbReference type="EMBL" id="PVLF01000001">
    <property type="protein sequence ID" value="PRH83847.1"/>
    <property type="molecule type" value="Genomic_DNA"/>
</dbReference>
<dbReference type="PANTHER" id="PTHR48083:SF13">
    <property type="entry name" value="ACYL-COA DEHYDROGENASE FAMILY MEMBER 11"/>
    <property type="match status" value="1"/>
</dbReference>
<dbReference type="GO" id="GO:0050660">
    <property type="term" value="F:flavin adenine dinucleotide binding"/>
    <property type="evidence" value="ECO:0007669"/>
    <property type="project" value="InterPro"/>
</dbReference>
<comment type="subunit">
    <text evidence="3">Homodimer.</text>
</comment>
<evidence type="ECO:0000259" key="9">
    <source>
        <dbReference type="Pfam" id="PF02770"/>
    </source>
</evidence>
<reference evidence="11 12" key="1">
    <citation type="submission" date="2018-03" db="EMBL/GenBank/DDBJ databases">
        <title>Arenimonas caeni sp. nov., isolated from activated sludge.</title>
        <authorList>
            <person name="Liu H."/>
        </authorList>
    </citation>
    <scope>NUCLEOTIDE SEQUENCE [LARGE SCALE GENOMIC DNA]</scope>
    <source>
        <strain evidence="12">z29</strain>
    </source>
</reference>
<feature type="domain" description="Acyl-CoA oxidase/dehydrogenase middle" evidence="9">
    <location>
        <begin position="136"/>
        <end position="232"/>
    </location>
</feature>
<comment type="caution">
    <text evidence="11">The sequence shown here is derived from an EMBL/GenBank/DDBJ whole genome shotgun (WGS) entry which is preliminary data.</text>
</comment>
<keyword evidence="4 7" id="KW-0285">Flavoprotein</keyword>
<dbReference type="InterPro" id="IPR009100">
    <property type="entry name" value="AcylCoA_DH/oxidase_NM_dom_sf"/>
</dbReference>
<dbReference type="SUPFAM" id="SSF56645">
    <property type="entry name" value="Acyl-CoA dehydrogenase NM domain-like"/>
    <property type="match status" value="1"/>
</dbReference>
<evidence type="ECO:0000313" key="12">
    <source>
        <dbReference type="Proteomes" id="UP000241736"/>
    </source>
</evidence>
<dbReference type="Pfam" id="PF02771">
    <property type="entry name" value="Acyl-CoA_dh_N"/>
    <property type="match status" value="1"/>
</dbReference>
<evidence type="ECO:0000256" key="2">
    <source>
        <dbReference type="ARBA" id="ARBA00009347"/>
    </source>
</evidence>
<comment type="similarity">
    <text evidence="2 7">Belongs to the acyl-CoA dehydrogenase family.</text>
</comment>
<evidence type="ECO:0000256" key="4">
    <source>
        <dbReference type="ARBA" id="ARBA00022630"/>
    </source>
</evidence>
<dbReference type="GO" id="GO:0033539">
    <property type="term" value="P:fatty acid beta-oxidation using acyl-CoA dehydrogenase"/>
    <property type="evidence" value="ECO:0007669"/>
    <property type="project" value="TreeGrafter"/>
</dbReference>
<gene>
    <name evidence="11" type="ORF">C6N40_01520</name>
</gene>
<dbReference type="InterPro" id="IPR037069">
    <property type="entry name" value="AcylCoA_DH/ox_N_sf"/>
</dbReference>
<dbReference type="GO" id="GO:0003995">
    <property type="term" value="F:acyl-CoA dehydrogenase activity"/>
    <property type="evidence" value="ECO:0007669"/>
    <property type="project" value="TreeGrafter"/>
</dbReference>
<dbReference type="Gene3D" id="2.40.110.10">
    <property type="entry name" value="Butyryl-CoA Dehydrogenase, subunit A, domain 2"/>
    <property type="match status" value="1"/>
</dbReference>
<keyword evidence="6 7" id="KW-0560">Oxidoreductase</keyword>
<dbReference type="InterPro" id="IPR050741">
    <property type="entry name" value="Acyl-CoA_dehydrogenase"/>
</dbReference>